<feature type="domain" description="UBA" evidence="6">
    <location>
        <begin position="298"/>
        <end position="337"/>
    </location>
</feature>
<evidence type="ECO:0000313" key="8">
    <source>
        <dbReference type="RefSeq" id="XP_022288733.1"/>
    </source>
</evidence>
<protein>
    <submittedName>
        <fullName evidence="8">Ubiquitin-associated domain-containing protein 2-like</fullName>
    </submittedName>
</protein>
<keyword evidence="4 5" id="KW-0472">Membrane</keyword>
<accession>A0A8B8AE11</accession>
<evidence type="ECO:0000256" key="3">
    <source>
        <dbReference type="ARBA" id="ARBA00022989"/>
    </source>
</evidence>
<dbReference type="SMART" id="SM00165">
    <property type="entry name" value="UBA"/>
    <property type="match status" value="1"/>
</dbReference>
<dbReference type="Gene3D" id="1.10.8.10">
    <property type="entry name" value="DNA helicase RuvA subunit, C-terminal domain"/>
    <property type="match status" value="1"/>
</dbReference>
<feature type="transmembrane region" description="Helical" evidence="5">
    <location>
        <begin position="12"/>
        <end position="32"/>
    </location>
</feature>
<dbReference type="InterPro" id="IPR009060">
    <property type="entry name" value="UBA-like_sf"/>
</dbReference>
<proteinExistence type="predicted"/>
<evidence type="ECO:0000259" key="6">
    <source>
        <dbReference type="PROSITE" id="PS50030"/>
    </source>
</evidence>
<dbReference type="InterPro" id="IPR035952">
    <property type="entry name" value="Rhomboid-like_sf"/>
</dbReference>
<name>A0A8B8AE11_CRAVI</name>
<evidence type="ECO:0000256" key="2">
    <source>
        <dbReference type="ARBA" id="ARBA00022692"/>
    </source>
</evidence>
<evidence type="ECO:0000256" key="5">
    <source>
        <dbReference type="SAM" id="Phobius"/>
    </source>
</evidence>
<dbReference type="GeneID" id="111100881"/>
<dbReference type="InterPro" id="IPR015940">
    <property type="entry name" value="UBA"/>
</dbReference>
<keyword evidence="7" id="KW-1185">Reference proteome</keyword>
<dbReference type="SUPFAM" id="SSF46934">
    <property type="entry name" value="UBA-like"/>
    <property type="match status" value="1"/>
</dbReference>
<feature type="transmembrane region" description="Helical" evidence="5">
    <location>
        <begin position="91"/>
        <end position="110"/>
    </location>
</feature>
<dbReference type="KEGG" id="cvn:111100881"/>
<dbReference type="RefSeq" id="XP_022288733.1">
    <property type="nucleotide sequence ID" value="XM_022433025.1"/>
</dbReference>
<gene>
    <name evidence="8" type="primary">LOC111100881</name>
</gene>
<evidence type="ECO:0000313" key="7">
    <source>
        <dbReference type="Proteomes" id="UP000694844"/>
    </source>
</evidence>
<dbReference type="PROSITE" id="PS50030">
    <property type="entry name" value="UBA"/>
    <property type="match status" value="1"/>
</dbReference>
<dbReference type="Pfam" id="PF00627">
    <property type="entry name" value="UBA"/>
    <property type="match status" value="1"/>
</dbReference>
<dbReference type="SUPFAM" id="SSF144091">
    <property type="entry name" value="Rhomboid-like"/>
    <property type="match status" value="1"/>
</dbReference>
<organism evidence="7 8">
    <name type="scientific">Crassostrea virginica</name>
    <name type="common">Eastern oyster</name>
    <dbReference type="NCBI Taxonomy" id="6565"/>
    <lineage>
        <taxon>Eukaryota</taxon>
        <taxon>Metazoa</taxon>
        <taxon>Spiralia</taxon>
        <taxon>Lophotrochozoa</taxon>
        <taxon>Mollusca</taxon>
        <taxon>Bivalvia</taxon>
        <taxon>Autobranchia</taxon>
        <taxon>Pteriomorphia</taxon>
        <taxon>Ostreida</taxon>
        <taxon>Ostreoidea</taxon>
        <taxon>Ostreidae</taxon>
        <taxon>Crassostrea</taxon>
    </lineage>
</organism>
<keyword evidence="2 5" id="KW-0812">Transmembrane</keyword>
<reference evidence="8" key="1">
    <citation type="submission" date="2025-08" db="UniProtKB">
        <authorList>
            <consortium name="RefSeq"/>
        </authorList>
    </citation>
    <scope>IDENTIFICATION</scope>
    <source>
        <tissue evidence="8">Whole sample</tissue>
    </source>
</reference>
<dbReference type="AlphaFoldDB" id="A0A8B8AE11"/>
<dbReference type="PANTHER" id="PTHR43066:SF21">
    <property type="entry name" value="UBIQUITIN-ASSOCIATED DOMAIN-CONTAINING PROTEIN 2"/>
    <property type="match status" value="1"/>
</dbReference>
<comment type="subcellular location">
    <subcellularLocation>
        <location evidence="1">Membrane</location>
        <topology evidence="1">Multi-pass membrane protein</topology>
    </subcellularLocation>
</comment>
<evidence type="ECO:0000256" key="1">
    <source>
        <dbReference type="ARBA" id="ARBA00004141"/>
    </source>
</evidence>
<dbReference type="InterPro" id="IPR041928">
    <property type="entry name" value="UBA_UBAC2"/>
</dbReference>
<dbReference type="OrthoDB" id="272778at2759"/>
<dbReference type="PANTHER" id="PTHR43066">
    <property type="entry name" value="RHOMBOID-RELATED PROTEIN"/>
    <property type="match status" value="1"/>
</dbReference>
<dbReference type="GO" id="GO:0016020">
    <property type="term" value="C:membrane"/>
    <property type="evidence" value="ECO:0007669"/>
    <property type="project" value="UniProtKB-SubCell"/>
</dbReference>
<dbReference type="Proteomes" id="UP000694844">
    <property type="component" value="Chromosome 6"/>
</dbReference>
<sequence>MWQLNSASGFYKAPVCKCILGASFISSVLINFQHQYRDLFVYNHSLIVGKHQLWRLVTARVVFLDIKDLLIGSILFYNFRTFERRYGSRKFMTQMIGFFLFGSVLELCAVHVCKLLQFNMEPLPSGPLCFIYPLFVPYFLDIPRIELGNVFGIPMTGKSFQYFLGLQVASGSLETILVAFCGIISGILWRKNFLKIQQLIGIPNVVARFVYSIFGRFIESSEPKDTVLPMGATLELQRQERMDQIEQQVLLQSLREQGPPYNPNQNGPGLFGALNDGIPLAEFNEGLRQRNAPAADPPSDEQIQQLVDMGFTEERVRRALLMSQNDLNTATNFLLQDS</sequence>
<feature type="transmembrane region" description="Helical" evidence="5">
    <location>
        <begin position="160"/>
        <end position="189"/>
    </location>
</feature>
<keyword evidence="3 5" id="KW-1133">Transmembrane helix</keyword>
<evidence type="ECO:0000256" key="4">
    <source>
        <dbReference type="ARBA" id="ARBA00023136"/>
    </source>
</evidence>
<dbReference type="CDD" id="cd14305">
    <property type="entry name" value="UBA_UBAC2"/>
    <property type="match status" value="1"/>
</dbReference>
<dbReference type="GO" id="GO:0004252">
    <property type="term" value="F:serine-type endopeptidase activity"/>
    <property type="evidence" value="ECO:0007669"/>
    <property type="project" value="TreeGrafter"/>
</dbReference>
<dbReference type="Gene3D" id="1.20.1540.10">
    <property type="entry name" value="Rhomboid-like"/>
    <property type="match status" value="1"/>
</dbReference>